<accession>A0A9J6PB61</accession>
<proteinExistence type="predicted"/>
<dbReference type="InterPro" id="IPR018658">
    <property type="entry name" value="DUF2089"/>
</dbReference>
<dbReference type="AlphaFoldDB" id="A0A9J6PB61"/>
<dbReference type="Pfam" id="PF22747">
    <property type="entry name" value="Zn_ribbon_DUF2089"/>
    <property type="match status" value="1"/>
</dbReference>
<reference evidence="3" key="2">
    <citation type="submission" date="2021-04" db="EMBL/GenBank/DDBJ databases">
        <authorList>
            <person name="Dong X."/>
        </authorList>
    </citation>
    <scope>NUCLEOTIDE SEQUENCE</scope>
    <source>
        <strain evidence="3">ZWT</strain>
    </source>
</reference>
<sequence>MGVELIHKCPVCDSELIVQRLKCTKCNTVIENEFFFDKFMTMNKEELKFIAIFLKCRGSIKDVEKVLGISYPTVRNKLDKIAKKLEPDAITSNKKDSSDNSTDVLKILKELEDGIIDFSTALKEIK</sequence>
<gene>
    <name evidence="3" type="ORF">KDK92_24280</name>
</gene>
<evidence type="ECO:0000313" key="4">
    <source>
        <dbReference type="Proteomes" id="UP001056429"/>
    </source>
</evidence>
<feature type="domain" description="DUF2089" evidence="1">
    <location>
        <begin position="42"/>
        <end position="86"/>
    </location>
</feature>
<keyword evidence="4" id="KW-1185">Reference proteome</keyword>
<evidence type="ECO:0000259" key="2">
    <source>
        <dbReference type="Pfam" id="PF22747"/>
    </source>
</evidence>
<name>A0A9J6PB61_9CLOT</name>
<organism evidence="3 4">
    <name type="scientific">Oceanirhabdus seepicola</name>
    <dbReference type="NCBI Taxonomy" id="2828781"/>
    <lineage>
        <taxon>Bacteria</taxon>
        <taxon>Bacillati</taxon>
        <taxon>Bacillota</taxon>
        <taxon>Clostridia</taxon>
        <taxon>Eubacteriales</taxon>
        <taxon>Clostridiaceae</taxon>
        <taxon>Oceanirhabdus</taxon>
    </lineage>
</organism>
<dbReference type="EMBL" id="JAGSOJ010000007">
    <property type="protein sequence ID" value="MCM1992849.1"/>
    <property type="molecule type" value="Genomic_DNA"/>
</dbReference>
<comment type="caution">
    <text evidence="3">The sequence shown here is derived from an EMBL/GenBank/DDBJ whole genome shotgun (WGS) entry which is preliminary data.</text>
</comment>
<dbReference type="Pfam" id="PF09862">
    <property type="entry name" value="DUF2089"/>
    <property type="match status" value="1"/>
</dbReference>
<feature type="domain" description="DUF2089" evidence="2">
    <location>
        <begin position="9"/>
        <end position="39"/>
    </location>
</feature>
<evidence type="ECO:0000313" key="3">
    <source>
        <dbReference type="EMBL" id="MCM1992849.1"/>
    </source>
</evidence>
<evidence type="ECO:0000259" key="1">
    <source>
        <dbReference type="Pfam" id="PF09862"/>
    </source>
</evidence>
<dbReference type="InterPro" id="IPR053957">
    <property type="entry name" value="DUF2089_Zn_ribbon"/>
</dbReference>
<reference evidence="3" key="1">
    <citation type="journal article" date="2021" name="mSystems">
        <title>Bacteria and Archaea Synergistically Convert Glycine Betaine to Biogenic Methane in the Formosa Cold Seep of the South China Sea.</title>
        <authorList>
            <person name="Li L."/>
            <person name="Zhang W."/>
            <person name="Zhang S."/>
            <person name="Song L."/>
            <person name="Sun Q."/>
            <person name="Zhang H."/>
            <person name="Xiang H."/>
            <person name="Dong X."/>
        </authorList>
    </citation>
    <scope>NUCLEOTIDE SEQUENCE</scope>
    <source>
        <strain evidence="3">ZWT</strain>
    </source>
</reference>
<protein>
    <submittedName>
        <fullName evidence="3">DUF2089 domain-containing protein</fullName>
    </submittedName>
</protein>
<dbReference type="RefSeq" id="WP_250862015.1">
    <property type="nucleotide sequence ID" value="NZ_JAGSOJ010000007.1"/>
</dbReference>
<dbReference type="Proteomes" id="UP001056429">
    <property type="component" value="Unassembled WGS sequence"/>
</dbReference>